<proteinExistence type="predicted"/>
<accession>A0A9D2BIN0</accession>
<evidence type="ECO:0000313" key="2">
    <source>
        <dbReference type="EMBL" id="HIX78040.1"/>
    </source>
</evidence>
<dbReference type="InterPro" id="IPR008811">
    <property type="entry name" value="Glycosyl_hydrolases_36"/>
</dbReference>
<dbReference type="SUPFAM" id="SSF51445">
    <property type="entry name" value="(Trans)glycosidases"/>
    <property type="match status" value="1"/>
</dbReference>
<evidence type="ECO:0000313" key="3">
    <source>
        <dbReference type="Proteomes" id="UP000886890"/>
    </source>
</evidence>
<dbReference type="EC" id="3.2.1.22" evidence="2"/>
<dbReference type="InterPro" id="IPR017853">
    <property type="entry name" value="GH"/>
</dbReference>
<dbReference type="GO" id="GO:0004557">
    <property type="term" value="F:alpha-galactosidase activity"/>
    <property type="evidence" value="ECO:0007669"/>
    <property type="project" value="UniProtKB-EC"/>
</dbReference>
<dbReference type="Proteomes" id="UP000886890">
    <property type="component" value="Unassembled WGS sequence"/>
</dbReference>
<gene>
    <name evidence="2" type="ORF">H9734_10680</name>
</gene>
<dbReference type="Pfam" id="PF05691">
    <property type="entry name" value="Raffinose_syn"/>
    <property type="match status" value="2"/>
</dbReference>
<dbReference type="PANTHER" id="PTHR31268:SF32">
    <property type="entry name" value="GALACTINOL--SUCROSE GALACTOSYLTRANSFERASE 2-RELATED"/>
    <property type="match status" value="1"/>
</dbReference>
<sequence length="678" mass="76804">MSETPKVRCEIYCQKGKSLNAVFPVNTGGYEQNGIRVNLTERTENGCRLGEISVRIKNESCRENDNLRMENPIRIYLPVRPLPEKITAMYLYNEWWTRPAFTDTFKGIPEHTQVAFFQYKDRFACIVPMIGQKFKTSMIPGTETEIGLEMTAWTGGQCSLDEPLYLFAEAPVLQEAIHKAFSWLAEYKGIRMRKDRRVPEMFRYLGWCSWDAFYKEVSEKGIRDKAAELAEKQVPVKWMLIDDGWLSSREELLSDFHPDREKFPEGFRKMTDDIREQNKIRWFGVWHALGGYWGGIAPESDLALKESAHLYATANGKLVPSPFTGDKFYRDWYRELNREGICFVKVDGQSAVPYYFENSLPVCEAAAGMNQALESGASLMDGAVVNCMGMAMENILARPVSAISRNSDDFVPDKEGGFVEHLLQNAYNSLYHNELYCCDWDMFWTTHRDAEKHSLLRAVSGGPVYVSDKVGATDPEILKPLIYQNGELLMMDRSARPSDDCVFSDPTAGGVLKLHNVASYGGIQKAGGFAVYNLTGQRQEFSFSPAEIPDLEAADTYCLYDYFRKKSVLLDRYGRYEDTLKENGFGWFLLLPCGQHVTFLGLLKKYAGFMAVESICESEDTSIAIIRESGLLGWSSEKEPAKVTLNGIDMTGSIKKQDGLYTLSLPETSEKAVLCIEK</sequence>
<evidence type="ECO:0000256" key="1">
    <source>
        <dbReference type="ARBA" id="ARBA00023277"/>
    </source>
</evidence>
<dbReference type="PANTHER" id="PTHR31268">
    <property type="match status" value="1"/>
</dbReference>
<dbReference type="InterPro" id="IPR013785">
    <property type="entry name" value="Aldolase_TIM"/>
</dbReference>
<reference evidence="2" key="2">
    <citation type="submission" date="2021-04" db="EMBL/GenBank/DDBJ databases">
        <authorList>
            <person name="Gilroy R."/>
        </authorList>
    </citation>
    <scope>NUCLEOTIDE SEQUENCE</scope>
    <source>
        <strain evidence="2">CHK183-1962</strain>
    </source>
</reference>
<keyword evidence="2" id="KW-0326">Glycosidase</keyword>
<dbReference type="AlphaFoldDB" id="A0A9D2BIN0"/>
<reference evidence="2" key="1">
    <citation type="journal article" date="2021" name="PeerJ">
        <title>Extensive microbial diversity within the chicken gut microbiome revealed by metagenomics and culture.</title>
        <authorList>
            <person name="Gilroy R."/>
            <person name="Ravi A."/>
            <person name="Getino M."/>
            <person name="Pursley I."/>
            <person name="Horton D.L."/>
            <person name="Alikhan N.F."/>
            <person name="Baker D."/>
            <person name="Gharbi K."/>
            <person name="Hall N."/>
            <person name="Watson M."/>
            <person name="Adriaenssens E.M."/>
            <person name="Foster-Nyarko E."/>
            <person name="Jarju S."/>
            <person name="Secka A."/>
            <person name="Antonio M."/>
            <person name="Oren A."/>
            <person name="Chaudhuri R.R."/>
            <person name="La Ragione R."/>
            <person name="Hildebrand F."/>
            <person name="Pallen M.J."/>
        </authorList>
    </citation>
    <scope>NUCLEOTIDE SEQUENCE</scope>
    <source>
        <strain evidence="2">CHK183-1962</strain>
    </source>
</reference>
<dbReference type="EMBL" id="DXEK01000174">
    <property type="protein sequence ID" value="HIX78040.1"/>
    <property type="molecule type" value="Genomic_DNA"/>
</dbReference>
<dbReference type="Gene3D" id="3.20.20.70">
    <property type="entry name" value="Aldolase class I"/>
    <property type="match status" value="1"/>
</dbReference>
<name>A0A9D2BIN0_9FIRM</name>
<comment type="caution">
    <text evidence="2">The sequence shown here is derived from an EMBL/GenBank/DDBJ whole genome shotgun (WGS) entry which is preliminary data.</text>
</comment>
<protein>
    <submittedName>
        <fullName evidence="2">Alpha-galactosidase</fullName>
        <ecNumber evidence="2">3.2.1.22</ecNumber>
    </submittedName>
</protein>
<keyword evidence="1" id="KW-0119">Carbohydrate metabolism</keyword>
<organism evidence="2 3">
    <name type="scientific">Candidatus Fusicatenibacter merdavium</name>
    <dbReference type="NCBI Taxonomy" id="2838600"/>
    <lineage>
        <taxon>Bacteria</taxon>
        <taxon>Bacillati</taxon>
        <taxon>Bacillota</taxon>
        <taxon>Clostridia</taxon>
        <taxon>Lachnospirales</taxon>
        <taxon>Lachnospiraceae</taxon>
        <taxon>Fusicatenibacter</taxon>
    </lineage>
</organism>
<keyword evidence="2" id="KW-0378">Hydrolase</keyword>